<gene>
    <name evidence="1" type="ORF">SAMN05444972_105275</name>
</gene>
<dbReference type="AlphaFoldDB" id="A0A1I6RPX3"/>
<proteinExistence type="predicted"/>
<sequence>MNSLDMTELLSEAYRLADRINESEEVHRFIEVKRALSEDGDARKLIKQFQTKKELFAEAQRFGHFHPDYHRAKDEAKAFLTEMKKYPLIKEYLELEETVDRILYEVSQRIAHSVSTEIKVPVNDEIQALREANQKRRKSCG</sequence>
<evidence type="ECO:0000313" key="1">
    <source>
        <dbReference type="EMBL" id="SFS66735.1"/>
    </source>
</evidence>
<name>A0A1I6RPX3_9BACL</name>
<dbReference type="InterPro" id="IPR023378">
    <property type="entry name" value="YheA/YmcA-like_dom_sf"/>
</dbReference>
<reference evidence="2" key="1">
    <citation type="submission" date="2016-10" db="EMBL/GenBank/DDBJ databases">
        <authorList>
            <person name="Varghese N."/>
            <person name="Submissions S."/>
        </authorList>
    </citation>
    <scope>NUCLEOTIDE SEQUENCE [LARGE SCALE GENOMIC DNA]</scope>
    <source>
        <strain evidence="2">DSM 45789</strain>
    </source>
</reference>
<dbReference type="Pfam" id="PF06133">
    <property type="entry name" value="Com_YlbF"/>
    <property type="match status" value="1"/>
</dbReference>
<evidence type="ECO:0000313" key="2">
    <source>
        <dbReference type="Proteomes" id="UP000198660"/>
    </source>
</evidence>
<dbReference type="EMBL" id="FPAA01000005">
    <property type="protein sequence ID" value="SFS66735.1"/>
    <property type="molecule type" value="Genomic_DNA"/>
</dbReference>
<dbReference type="InterPro" id="IPR052767">
    <property type="entry name" value="Bact_com_dev_regulator"/>
</dbReference>
<dbReference type="Proteomes" id="UP000198660">
    <property type="component" value="Unassembled WGS sequence"/>
</dbReference>
<dbReference type="OrthoDB" id="2157513at2"/>
<dbReference type="PANTHER" id="PTHR38448:SF2">
    <property type="entry name" value="REGULATORY PROTEIN YLBF"/>
    <property type="match status" value="1"/>
</dbReference>
<protein>
    <submittedName>
        <fullName evidence="1">Cell fate regulator YlbF, YheA/YmcA/DUF963 family (Controls sporulation, competence, biofilm development)</fullName>
    </submittedName>
</protein>
<keyword evidence="2" id="KW-1185">Reference proteome</keyword>
<dbReference type="PANTHER" id="PTHR38448">
    <property type="entry name" value="REGULATORY PROTEIN YLBF-RELATED"/>
    <property type="match status" value="1"/>
</dbReference>
<organism evidence="1 2">
    <name type="scientific">Marininema halotolerans</name>
    <dbReference type="NCBI Taxonomy" id="1155944"/>
    <lineage>
        <taxon>Bacteria</taxon>
        <taxon>Bacillati</taxon>
        <taxon>Bacillota</taxon>
        <taxon>Bacilli</taxon>
        <taxon>Bacillales</taxon>
        <taxon>Thermoactinomycetaceae</taxon>
        <taxon>Marininema</taxon>
    </lineage>
</organism>
<dbReference type="InterPro" id="IPR010368">
    <property type="entry name" value="Com_YlbF"/>
</dbReference>
<dbReference type="Gene3D" id="1.20.1500.10">
    <property type="entry name" value="YheA/YmcA-like"/>
    <property type="match status" value="1"/>
</dbReference>
<dbReference type="RefSeq" id="WP_091836627.1">
    <property type="nucleotide sequence ID" value="NZ_FPAA01000005.1"/>
</dbReference>
<dbReference type="SUPFAM" id="SSF158622">
    <property type="entry name" value="YheA/YmcA-like"/>
    <property type="match status" value="1"/>
</dbReference>
<accession>A0A1I6RPX3</accession>